<keyword evidence="4 12" id="KW-0812">Transmembrane</keyword>
<proteinExistence type="inferred from homology"/>
<comment type="domain">
    <text evidence="11">The C-terminus is required for mitochondrial localization, while the N-terminus is necessary for mitochondrial fission.</text>
</comment>
<evidence type="ECO:0000256" key="7">
    <source>
        <dbReference type="ARBA" id="ARBA00022989"/>
    </source>
</evidence>
<keyword evidence="7 12" id="KW-1133">Transmembrane helix</keyword>
<name>A0A1V9XZW0_9ACAR</name>
<accession>A0A1V9XZW0</accession>
<keyword evidence="9 11" id="KW-0472">Membrane</keyword>
<evidence type="ECO:0000256" key="9">
    <source>
        <dbReference type="ARBA" id="ARBA00023136"/>
    </source>
</evidence>
<comment type="similarity">
    <text evidence="3 11">Belongs to the FIS1 family.</text>
</comment>
<dbReference type="OrthoDB" id="421154at2759"/>
<evidence type="ECO:0000256" key="1">
    <source>
        <dbReference type="ARBA" id="ARBA00004549"/>
    </source>
</evidence>
<evidence type="ECO:0000256" key="5">
    <source>
        <dbReference type="ARBA" id="ARBA00022703"/>
    </source>
</evidence>
<evidence type="ECO:0000256" key="10">
    <source>
        <dbReference type="ARBA" id="ARBA00023140"/>
    </source>
</evidence>
<keyword evidence="5" id="KW-0053">Apoptosis</keyword>
<evidence type="ECO:0000256" key="3">
    <source>
        <dbReference type="ARBA" id="ARBA00008937"/>
    </source>
</evidence>
<evidence type="ECO:0000256" key="2">
    <source>
        <dbReference type="ARBA" id="ARBA00004572"/>
    </source>
</evidence>
<dbReference type="InParanoid" id="A0A1V9XZW0"/>
<dbReference type="GO" id="GO:0005778">
    <property type="term" value="C:peroxisomal membrane"/>
    <property type="evidence" value="ECO:0007669"/>
    <property type="project" value="UniProtKB-SubCell"/>
</dbReference>
<protein>
    <recommendedName>
        <fullName evidence="11">Mitochondrial fission 1 protein</fullName>
    </recommendedName>
</protein>
<dbReference type="InterPro" id="IPR028058">
    <property type="entry name" value="Fis1_TPR_N"/>
</dbReference>
<dbReference type="FunCoup" id="A0A1V9XZW0">
    <property type="interactions" value="1010"/>
</dbReference>
<dbReference type="GO" id="GO:0043653">
    <property type="term" value="P:mitochondrial fragmentation involved in apoptotic process"/>
    <property type="evidence" value="ECO:0007669"/>
    <property type="project" value="TreeGrafter"/>
</dbReference>
<dbReference type="InterPro" id="IPR028061">
    <property type="entry name" value="Fis1_TPR_C"/>
</dbReference>
<reference evidence="13 14" key="1">
    <citation type="journal article" date="2017" name="Gigascience">
        <title>Draft genome of the honey bee ectoparasitic mite, Tropilaelaps mercedesae, is shaped by the parasitic life history.</title>
        <authorList>
            <person name="Dong X."/>
            <person name="Armstrong S.D."/>
            <person name="Xia D."/>
            <person name="Makepeace B.L."/>
            <person name="Darby A.C."/>
            <person name="Kadowaki T."/>
        </authorList>
    </citation>
    <scope>NUCLEOTIDE SEQUENCE [LARGE SCALE GENOMIC DNA]</scope>
    <source>
        <strain evidence="13">Wuxi-XJTLU</strain>
    </source>
</reference>
<dbReference type="PANTHER" id="PTHR13247:SF0">
    <property type="entry name" value="MITOCHONDRIAL FISSION 1 PROTEIN"/>
    <property type="match status" value="1"/>
</dbReference>
<dbReference type="Pfam" id="PF14853">
    <property type="entry name" value="Fis1_TPR_C"/>
    <property type="match status" value="1"/>
</dbReference>
<keyword evidence="14" id="KW-1185">Reference proteome</keyword>
<comment type="subcellular location">
    <subcellularLocation>
        <location evidence="2">Mitochondrion outer membrane</location>
        <topology evidence="2">Single-pass membrane protein</topology>
    </subcellularLocation>
    <subcellularLocation>
        <location evidence="1">Peroxisome membrane</location>
        <topology evidence="1">Single-pass membrane protein</topology>
    </subcellularLocation>
</comment>
<dbReference type="Pfam" id="PF14852">
    <property type="entry name" value="Fis1_TPR_N"/>
    <property type="match status" value="1"/>
</dbReference>
<dbReference type="InterPro" id="IPR033745">
    <property type="entry name" value="Fis1_cytosol"/>
</dbReference>
<dbReference type="CDD" id="cd12212">
    <property type="entry name" value="Fis1"/>
    <property type="match status" value="1"/>
</dbReference>
<gene>
    <name evidence="13" type="ORF">BIW11_06030</name>
</gene>
<evidence type="ECO:0000313" key="13">
    <source>
        <dbReference type="EMBL" id="OQR79009.1"/>
    </source>
</evidence>
<comment type="caution">
    <text evidence="13">The sequence shown here is derived from an EMBL/GenBank/DDBJ whole genome shotgun (WGS) entry which is preliminary data.</text>
</comment>
<keyword evidence="8 11" id="KW-0496">Mitochondrion</keyword>
<keyword evidence="6 11" id="KW-1000">Mitochondrion outer membrane</keyword>
<dbReference type="Proteomes" id="UP000192247">
    <property type="component" value="Unassembled WGS sequence"/>
</dbReference>
<feature type="transmembrane region" description="Helical" evidence="12">
    <location>
        <begin position="123"/>
        <end position="143"/>
    </location>
</feature>
<dbReference type="STRING" id="418985.A0A1V9XZW0"/>
<dbReference type="GO" id="GO:0000422">
    <property type="term" value="P:autophagy of mitochondrion"/>
    <property type="evidence" value="ECO:0007669"/>
    <property type="project" value="TreeGrafter"/>
</dbReference>
<dbReference type="Gene3D" id="1.25.40.10">
    <property type="entry name" value="Tetratricopeptide repeat domain"/>
    <property type="match status" value="1"/>
</dbReference>
<evidence type="ECO:0000256" key="8">
    <source>
        <dbReference type="ARBA" id="ARBA00023128"/>
    </source>
</evidence>
<dbReference type="EMBL" id="MNPL01001588">
    <property type="protein sequence ID" value="OQR79009.1"/>
    <property type="molecule type" value="Genomic_DNA"/>
</dbReference>
<evidence type="ECO:0000256" key="6">
    <source>
        <dbReference type="ARBA" id="ARBA00022787"/>
    </source>
</evidence>
<dbReference type="GO" id="GO:0016559">
    <property type="term" value="P:peroxisome fission"/>
    <property type="evidence" value="ECO:0007669"/>
    <property type="project" value="TreeGrafter"/>
</dbReference>
<keyword evidence="10" id="KW-0576">Peroxisome</keyword>
<dbReference type="GO" id="GO:0005741">
    <property type="term" value="C:mitochondrial outer membrane"/>
    <property type="evidence" value="ECO:0007669"/>
    <property type="project" value="UniProtKB-SubCell"/>
</dbReference>
<dbReference type="PANTHER" id="PTHR13247">
    <property type="entry name" value="TETRATRICOPEPTIDE REPEAT PROTEIN 11 TPR REPEAT PROTEIN 11"/>
    <property type="match status" value="1"/>
</dbReference>
<evidence type="ECO:0000313" key="14">
    <source>
        <dbReference type="Proteomes" id="UP000192247"/>
    </source>
</evidence>
<evidence type="ECO:0000256" key="12">
    <source>
        <dbReference type="SAM" id="Phobius"/>
    </source>
</evidence>
<organism evidence="13 14">
    <name type="scientific">Tropilaelaps mercedesae</name>
    <dbReference type="NCBI Taxonomy" id="418985"/>
    <lineage>
        <taxon>Eukaryota</taxon>
        <taxon>Metazoa</taxon>
        <taxon>Ecdysozoa</taxon>
        <taxon>Arthropoda</taxon>
        <taxon>Chelicerata</taxon>
        <taxon>Arachnida</taxon>
        <taxon>Acari</taxon>
        <taxon>Parasitiformes</taxon>
        <taxon>Mesostigmata</taxon>
        <taxon>Gamasina</taxon>
        <taxon>Dermanyssoidea</taxon>
        <taxon>Laelapidae</taxon>
        <taxon>Tropilaelaps</taxon>
    </lineage>
</organism>
<evidence type="ECO:0000256" key="11">
    <source>
        <dbReference type="PIRNR" id="PIRNR008835"/>
    </source>
</evidence>
<dbReference type="PIRSF" id="PIRSF008835">
    <property type="entry name" value="TPR_repeat_11_Fis1"/>
    <property type="match status" value="1"/>
</dbReference>
<dbReference type="FunFam" id="1.25.40.10:FF:000147">
    <property type="entry name" value="Mitochondrial fission 1 protein"/>
    <property type="match status" value="1"/>
</dbReference>
<dbReference type="InterPro" id="IPR011990">
    <property type="entry name" value="TPR-like_helical_dom_sf"/>
</dbReference>
<comment type="function">
    <text evidence="11">Involved in the fragmentation of the mitochondrial network and its perinuclear clustering.</text>
</comment>
<dbReference type="GO" id="GO:0000266">
    <property type="term" value="P:mitochondrial fission"/>
    <property type="evidence" value="ECO:0007669"/>
    <property type="project" value="UniProtKB-UniRule"/>
</dbReference>
<sequence length="146" mass="17194">METLLKESISESDLRTFEKKYNEERRQSIKNPKTKFDYAWCLIRSKYPADVRKGVIFMEELFKDGDESLRRDYVYYMAFGKCKLKEYKDAKRYIKGFLEVEPKNRQARELHDVIMKRSKQEDLTGTAIITGVAAFIVGVGILMTKK</sequence>
<dbReference type="SUPFAM" id="SSF48452">
    <property type="entry name" value="TPR-like"/>
    <property type="match status" value="1"/>
</dbReference>
<dbReference type="AlphaFoldDB" id="A0A1V9XZW0"/>
<dbReference type="InterPro" id="IPR016543">
    <property type="entry name" value="Fis1"/>
</dbReference>
<evidence type="ECO:0000256" key="4">
    <source>
        <dbReference type="ARBA" id="ARBA00022692"/>
    </source>
</evidence>